<protein>
    <submittedName>
        <fullName evidence="1">Uncharacterized protein</fullName>
    </submittedName>
</protein>
<sequence length="80" mass="8707">MSDMVMQQVILRKNSPTGPSSNETAEKIGRAGATVVDQKASSLLIEGDEETIRSVTKSLNGWITIPMKRYSVPDTRKKAG</sequence>
<gene>
    <name evidence="1" type="ORF">GGE16_005836</name>
</gene>
<dbReference type="EMBL" id="JACIGO010000011">
    <property type="protein sequence ID" value="MBB4293742.1"/>
    <property type="molecule type" value="Genomic_DNA"/>
</dbReference>
<comment type="caution">
    <text evidence="1">The sequence shown here is derived from an EMBL/GenBank/DDBJ whole genome shotgun (WGS) entry which is preliminary data.</text>
</comment>
<evidence type="ECO:0000313" key="1">
    <source>
        <dbReference type="EMBL" id="MBB4293742.1"/>
    </source>
</evidence>
<accession>A0AAE2SZ48</accession>
<organism evidence="1 2">
    <name type="scientific">Rhizobium leguminosarum</name>
    <dbReference type="NCBI Taxonomy" id="384"/>
    <lineage>
        <taxon>Bacteria</taxon>
        <taxon>Pseudomonadati</taxon>
        <taxon>Pseudomonadota</taxon>
        <taxon>Alphaproteobacteria</taxon>
        <taxon>Hyphomicrobiales</taxon>
        <taxon>Rhizobiaceae</taxon>
        <taxon>Rhizobium/Agrobacterium group</taxon>
        <taxon>Rhizobium</taxon>
    </lineage>
</organism>
<dbReference type="RefSeq" id="WP_125460989.1">
    <property type="nucleotide sequence ID" value="NZ_JACHAZ010000006.1"/>
</dbReference>
<dbReference type="AlphaFoldDB" id="A0AAE2SZ48"/>
<evidence type="ECO:0000313" key="2">
    <source>
        <dbReference type="Proteomes" id="UP000538507"/>
    </source>
</evidence>
<dbReference type="Proteomes" id="UP000538507">
    <property type="component" value="Unassembled WGS sequence"/>
</dbReference>
<name>A0AAE2SZ48_RHILE</name>
<proteinExistence type="predicted"/>
<reference evidence="1 2" key="1">
    <citation type="submission" date="2020-08" db="EMBL/GenBank/DDBJ databases">
        <title>Genomic Encyclopedia of Type Strains, Phase IV (KMG-V): Genome sequencing to study the core and pangenomes of soil and plant-associated prokaryotes.</title>
        <authorList>
            <person name="Whitman W."/>
        </authorList>
    </citation>
    <scope>NUCLEOTIDE SEQUENCE [LARGE SCALE GENOMIC DNA]</scope>
    <source>
        <strain evidence="1 2">SEMIA 415</strain>
    </source>
</reference>